<dbReference type="Proteomes" id="UP000184440">
    <property type="component" value="Unassembled WGS sequence"/>
</dbReference>
<dbReference type="Pfam" id="PF13796">
    <property type="entry name" value="Sensor"/>
    <property type="match status" value="1"/>
</dbReference>
<gene>
    <name evidence="11" type="ORF">SAMN05443668_12195</name>
</gene>
<dbReference type="Pfam" id="PF07730">
    <property type="entry name" value="HisKA_3"/>
    <property type="match status" value="1"/>
</dbReference>
<accession>A0A1M7RLQ1</accession>
<dbReference type="Gene3D" id="3.30.565.10">
    <property type="entry name" value="Histidine kinase-like ATPase, C-terminal domain"/>
    <property type="match status" value="1"/>
</dbReference>
<dbReference type="InterPro" id="IPR003594">
    <property type="entry name" value="HATPase_dom"/>
</dbReference>
<dbReference type="GO" id="GO:0005524">
    <property type="term" value="F:ATP binding"/>
    <property type="evidence" value="ECO:0007669"/>
    <property type="project" value="UniProtKB-KW"/>
</dbReference>
<keyword evidence="9" id="KW-1133">Transmembrane helix</keyword>
<evidence type="ECO:0000313" key="11">
    <source>
        <dbReference type="EMBL" id="SHN47247.1"/>
    </source>
</evidence>
<dbReference type="PANTHER" id="PTHR24421">
    <property type="entry name" value="NITRATE/NITRITE SENSOR PROTEIN NARX-RELATED"/>
    <property type="match status" value="1"/>
</dbReference>
<dbReference type="EC" id="2.7.13.3" evidence="2"/>
<dbReference type="SMART" id="SM00387">
    <property type="entry name" value="HATPase_c"/>
    <property type="match status" value="1"/>
</dbReference>
<evidence type="ECO:0000256" key="6">
    <source>
        <dbReference type="ARBA" id="ARBA00022777"/>
    </source>
</evidence>
<comment type="catalytic activity">
    <reaction evidence="1">
        <text>ATP + protein L-histidine = ADP + protein N-phospho-L-histidine.</text>
        <dbReference type="EC" id="2.7.13.3"/>
    </reaction>
</comment>
<keyword evidence="3" id="KW-0597">Phosphoprotein</keyword>
<evidence type="ECO:0000256" key="2">
    <source>
        <dbReference type="ARBA" id="ARBA00012438"/>
    </source>
</evidence>
<feature type="transmembrane region" description="Helical" evidence="9">
    <location>
        <begin position="117"/>
        <end position="150"/>
    </location>
</feature>
<evidence type="ECO:0000256" key="8">
    <source>
        <dbReference type="ARBA" id="ARBA00023012"/>
    </source>
</evidence>
<dbReference type="InterPro" id="IPR036890">
    <property type="entry name" value="HATPase_C_sf"/>
</dbReference>
<dbReference type="InterPro" id="IPR011712">
    <property type="entry name" value="Sig_transdc_His_kin_sub3_dim/P"/>
</dbReference>
<dbReference type="GO" id="GO:0016020">
    <property type="term" value="C:membrane"/>
    <property type="evidence" value="ECO:0007669"/>
    <property type="project" value="InterPro"/>
</dbReference>
<dbReference type="PANTHER" id="PTHR24421:SF10">
    <property type="entry name" value="NITRATE_NITRITE SENSOR PROTEIN NARQ"/>
    <property type="match status" value="1"/>
</dbReference>
<name>A0A1M7RLQ1_9ACTN</name>
<keyword evidence="4" id="KW-0808">Transferase</keyword>
<keyword evidence="6 11" id="KW-0418">Kinase</keyword>
<dbReference type="EMBL" id="FRCS01000021">
    <property type="protein sequence ID" value="SHN47247.1"/>
    <property type="molecule type" value="Genomic_DNA"/>
</dbReference>
<feature type="transmembrane region" description="Helical" evidence="9">
    <location>
        <begin position="170"/>
        <end position="188"/>
    </location>
</feature>
<reference evidence="11 12" key="1">
    <citation type="submission" date="2016-11" db="EMBL/GenBank/DDBJ databases">
        <authorList>
            <person name="Jaros S."/>
            <person name="Januszkiewicz K."/>
            <person name="Wedrychowicz H."/>
        </authorList>
    </citation>
    <scope>NUCLEOTIDE SEQUENCE [LARGE SCALE GENOMIC DNA]</scope>
    <source>
        <strain evidence="11 12">DSM 46144</strain>
    </source>
</reference>
<protein>
    <recommendedName>
        <fullName evidence="2">histidine kinase</fullName>
        <ecNumber evidence="2">2.7.13.3</ecNumber>
    </recommendedName>
</protein>
<feature type="transmembrane region" description="Helical" evidence="9">
    <location>
        <begin position="45"/>
        <end position="67"/>
    </location>
</feature>
<keyword evidence="9" id="KW-0472">Membrane</keyword>
<evidence type="ECO:0000256" key="5">
    <source>
        <dbReference type="ARBA" id="ARBA00022741"/>
    </source>
</evidence>
<dbReference type="InterPro" id="IPR050482">
    <property type="entry name" value="Sensor_HK_TwoCompSys"/>
</dbReference>
<dbReference type="AlphaFoldDB" id="A0A1M7RLQ1"/>
<evidence type="ECO:0000313" key="12">
    <source>
        <dbReference type="Proteomes" id="UP000184440"/>
    </source>
</evidence>
<keyword evidence="7" id="KW-0067">ATP-binding</keyword>
<evidence type="ECO:0000259" key="10">
    <source>
        <dbReference type="SMART" id="SM00387"/>
    </source>
</evidence>
<keyword evidence="5" id="KW-0547">Nucleotide-binding</keyword>
<dbReference type="Pfam" id="PF02518">
    <property type="entry name" value="HATPase_c"/>
    <property type="match status" value="1"/>
</dbReference>
<organism evidence="11 12">
    <name type="scientific">Cryptosporangium aurantiacum</name>
    <dbReference type="NCBI Taxonomy" id="134849"/>
    <lineage>
        <taxon>Bacteria</taxon>
        <taxon>Bacillati</taxon>
        <taxon>Actinomycetota</taxon>
        <taxon>Actinomycetes</taxon>
        <taxon>Cryptosporangiales</taxon>
        <taxon>Cryptosporangiaceae</taxon>
        <taxon>Cryptosporangium</taxon>
    </lineage>
</organism>
<keyword evidence="9" id="KW-0812">Transmembrane</keyword>
<feature type="domain" description="Histidine kinase/HSP90-like ATPase" evidence="10">
    <location>
        <begin position="335"/>
        <end position="424"/>
    </location>
</feature>
<evidence type="ECO:0000256" key="3">
    <source>
        <dbReference type="ARBA" id="ARBA00022553"/>
    </source>
</evidence>
<proteinExistence type="predicted"/>
<dbReference type="InterPro" id="IPR025828">
    <property type="entry name" value="Put_sensor_dom"/>
</dbReference>
<dbReference type="CDD" id="cd16917">
    <property type="entry name" value="HATPase_UhpB-NarQ-NarX-like"/>
    <property type="match status" value="1"/>
</dbReference>
<keyword evidence="12" id="KW-1185">Reference proteome</keyword>
<dbReference type="GO" id="GO:0046983">
    <property type="term" value="F:protein dimerization activity"/>
    <property type="evidence" value="ECO:0007669"/>
    <property type="project" value="InterPro"/>
</dbReference>
<keyword evidence="8" id="KW-0902">Two-component regulatory system</keyword>
<sequence>MLTVARAVRSTILAMVKTVARALAYLVSSIVAGAVGAAWTLASGLLVTLLMVTQLGGPAFLGAAWVTRRLAALERRRAGWVLGQPIDPPYTPVSGTLRERVAGTAAQPATWRDLAWLVTLFPLGLTFGVAGVVVAAVDLGAILAPIWAWAVPNPHAPWPMKPLMTTTPGRIGLTFIGLALLPVAVWLVRTLARWQATLARVLLAPGLHVRLVQETARLASTRARVVDAQAAELRRIERDLHDGAQARIVAAGMTLALAARRARTSATADPDLADRIELARRQLDDAQAELRRLVRGIHPPILTDRGLHAALAALAADSPLSVELRGDPDARYPAAVESAAYFVVAEGLANAAKHADADTCTVELARDRNVLRITITDDGNGGADPQGSGLDGLRRRVEALDGVLTVTSPPGGPTVLHTELPCES</sequence>
<feature type="transmembrane region" description="Helical" evidence="9">
    <location>
        <begin position="20"/>
        <end position="39"/>
    </location>
</feature>
<dbReference type="STRING" id="134849.SAMN05443668_12195"/>
<dbReference type="GO" id="GO:0000155">
    <property type="term" value="F:phosphorelay sensor kinase activity"/>
    <property type="evidence" value="ECO:0007669"/>
    <property type="project" value="InterPro"/>
</dbReference>
<evidence type="ECO:0000256" key="1">
    <source>
        <dbReference type="ARBA" id="ARBA00000085"/>
    </source>
</evidence>
<dbReference type="SUPFAM" id="SSF55874">
    <property type="entry name" value="ATPase domain of HSP90 chaperone/DNA topoisomerase II/histidine kinase"/>
    <property type="match status" value="1"/>
</dbReference>
<evidence type="ECO:0000256" key="4">
    <source>
        <dbReference type="ARBA" id="ARBA00022679"/>
    </source>
</evidence>
<evidence type="ECO:0000256" key="9">
    <source>
        <dbReference type="SAM" id="Phobius"/>
    </source>
</evidence>
<evidence type="ECO:0000256" key="7">
    <source>
        <dbReference type="ARBA" id="ARBA00022840"/>
    </source>
</evidence>